<dbReference type="PIRSF" id="PIRSF006060">
    <property type="entry name" value="AA_transporter"/>
    <property type="match status" value="1"/>
</dbReference>
<dbReference type="AlphaFoldDB" id="A0A9W9VGF3"/>
<dbReference type="EMBL" id="JAPZBU010000011">
    <property type="protein sequence ID" value="KAJ5378595.1"/>
    <property type="molecule type" value="Genomic_DNA"/>
</dbReference>
<keyword evidence="8" id="KW-1185">Reference proteome</keyword>
<feature type="transmembrane region" description="Helical" evidence="6">
    <location>
        <begin position="41"/>
        <end position="60"/>
    </location>
</feature>
<feature type="transmembrane region" description="Helical" evidence="6">
    <location>
        <begin position="311"/>
        <end position="331"/>
    </location>
</feature>
<evidence type="ECO:0000256" key="1">
    <source>
        <dbReference type="ARBA" id="ARBA00004141"/>
    </source>
</evidence>
<dbReference type="Gene3D" id="1.20.1740.10">
    <property type="entry name" value="Amino acid/polyamine transporter I"/>
    <property type="match status" value="1"/>
</dbReference>
<feature type="transmembrane region" description="Helical" evidence="6">
    <location>
        <begin position="80"/>
        <end position="100"/>
    </location>
</feature>
<dbReference type="RefSeq" id="XP_056482381.1">
    <property type="nucleotide sequence ID" value="XM_056636351.1"/>
</dbReference>
<evidence type="ECO:0000256" key="2">
    <source>
        <dbReference type="ARBA" id="ARBA00022448"/>
    </source>
</evidence>
<dbReference type="GeneID" id="81375331"/>
<keyword evidence="2" id="KW-0813">Transport</keyword>
<name>A0A9W9VGF3_9EURO</name>
<reference evidence="7" key="2">
    <citation type="journal article" date="2023" name="IMA Fungus">
        <title>Comparative genomic study of the Penicillium genus elucidates a diverse pangenome and 15 lateral gene transfer events.</title>
        <authorList>
            <person name="Petersen C."/>
            <person name="Sorensen T."/>
            <person name="Nielsen M.R."/>
            <person name="Sondergaard T.E."/>
            <person name="Sorensen J.L."/>
            <person name="Fitzpatrick D.A."/>
            <person name="Frisvad J.C."/>
            <person name="Nielsen K.L."/>
        </authorList>
    </citation>
    <scope>NUCLEOTIDE SEQUENCE</scope>
    <source>
        <strain evidence="7">IBT 29677</strain>
    </source>
</reference>
<dbReference type="InterPro" id="IPR002293">
    <property type="entry name" value="AA/rel_permease1"/>
</dbReference>
<keyword evidence="5 6" id="KW-0472">Membrane</keyword>
<proteinExistence type="predicted"/>
<feature type="transmembrane region" description="Helical" evidence="6">
    <location>
        <begin position="407"/>
        <end position="428"/>
    </location>
</feature>
<feature type="transmembrane region" description="Helical" evidence="6">
    <location>
        <begin position="208"/>
        <end position="231"/>
    </location>
</feature>
<evidence type="ECO:0000256" key="6">
    <source>
        <dbReference type="SAM" id="Phobius"/>
    </source>
</evidence>
<gene>
    <name evidence="7" type="ORF">N7509_011714</name>
</gene>
<comment type="caution">
    <text evidence="7">The sequence shown here is derived from an EMBL/GenBank/DDBJ whole genome shotgun (WGS) entry which is preliminary data.</text>
</comment>
<evidence type="ECO:0000256" key="3">
    <source>
        <dbReference type="ARBA" id="ARBA00022692"/>
    </source>
</evidence>
<keyword evidence="4 6" id="KW-1133">Transmembrane helix</keyword>
<feature type="transmembrane region" description="Helical" evidence="6">
    <location>
        <begin position="259"/>
        <end position="281"/>
    </location>
</feature>
<feature type="transmembrane region" description="Helical" evidence="6">
    <location>
        <begin position="121"/>
        <end position="146"/>
    </location>
</feature>
<accession>A0A9W9VGF3</accession>
<keyword evidence="3 6" id="KW-0812">Transmembrane</keyword>
<dbReference type="PANTHER" id="PTHR45649">
    <property type="entry name" value="AMINO-ACID PERMEASE BAT1"/>
    <property type="match status" value="1"/>
</dbReference>
<dbReference type="PANTHER" id="PTHR45649:SF27">
    <property type="entry name" value="CHOLINE TRANSPORTER (EUROFUNG)"/>
    <property type="match status" value="1"/>
</dbReference>
<organism evidence="7 8">
    <name type="scientific">Penicillium cosmopolitanum</name>
    <dbReference type="NCBI Taxonomy" id="1131564"/>
    <lineage>
        <taxon>Eukaryota</taxon>
        <taxon>Fungi</taxon>
        <taxon>Dikarya</taxon>
        <taxon>Ascomycota</taxon>
        <taxon>Pezizomycotina</taxon>
        <taxon>Eurotiomycetes</taxon>
        <taxon>Eurotiomycetidae</taxon>
        <taxon>Eurotiales</taxon>
        <taxon>Aspergillaceae</taxon>
        <taxon>Penicillium</taxon>
    </lineage>
</organism>
<feature type="transmembrane region" description="Helical" evidence="6">
    <location>
        <begin position="376"/>
        <end position="401"/>
    </location>
</feature>
<dbReference type="GO" id="GO:0016020">
    <property type="term" value="C:membrane"/>
    <property type="evidence" value="ECO:0007669"/>
    <property type="project" value="UniProtKB-SubCell"/>
</dbReference>
<dbReference type="Proteomes" id="UP001147747">
    <property type="component" value="Unassembled WGS sequence"/>
</dbReference>
<dbReference type="OrthoDB" id="3900342at2759"/>
<evidence type="ECO:0000313" key="8">
    <source>
        <dbReference type="Proteomes" id="UP001147747"/>
    </source>
</evidence>
<dbReference type="Pfam" id="PF13520">
    <property type="entry name" value="AA_permease_2"/>
    <property type="match status" value="2"/>
</dbReference>
<evidence type="ECO:0008006" key="9">
    <source>
        <dbReference type="Google" id="ProtNLM"/>
    </source>
</evidence>
<feature type="transmembrane region" description="Helical" evidence="6">
    <location>
        <begin position="337"/>
        <end position="355"/>
    </location>
</feature>
<evidence type="ECO:0000256" key="4">
    <source>
        <dbReference type="ARBA" id="ARBA00022989"/>
    </source>
</evidence>
<evidence type="ECO:0000256" key="5">
    <source>
        <dbReference type="ARBA" id="ARBA00023136"/>
    </source>
</evidence>
<sequence length="451" mass="48902">MSIEYDEKTKASAELAAEDSNSNQGEMVNASGHKQELERNFSLLSICAVAVTTGNTWIAQGGSVVTALGNGGLAGTIYEFIAVSMCYWLVAASIAELASGMPSSSGVYHWATITAGRYGRVCGFFAGWWNCLAWILGAASMSFIMGQQVVSISNFDVWGDFDNKTGYTQPGFVFVLGMLNGAYSVGTPDCSTHLAEEIPKPSRNIPKAVLAQMGVGFITGVCYMVAIFYSIQNRDDVANSKLFPLAEIYRQATGTGSGAVGLLVIAFIPTMITAAGCYITAGRTLWTISRDRATPFPNWIGHISTKFQNPFNATLVCGCTVTILACIYMGSQTAFQAFVGCFAQLSSLSYFMAIFPHILSRRSSFVPGYFFMNNKIGFVVNTLACIYIIAFVIIFCFPFTAEFTAQDMNYASLMTGGLSIFVAIWWFIRQGSYEGPKNIPITDKHVLEDAK</sequence>
<evidence type="ECO:0000313" key="7">
    <source>
        <dbReference type="EMBL" id="KAJ5378595.1"/>
    </source>
</evidence>
<reference evidence="7" key="1">
    <citation type="submission" date="2022-12" db="EMBL/GenBank/DDBJ databases">
        <authorList>
            <person name="Petersen C."/>
        </authorList>
    </citation>
    <scope>NUCLEOTIDE SEQUENCE</scope>
    <source>
        <strain evidence="7">IBT 29677</strain>
    </source>
</reference>
<dbReference type="GO" id="GO:0022857">
    <property type="term" value="F:transmembrane transporter activity"/>
    <property type="evidence" value="ECO:0007669"/>
    <property type="project" value="InterPro"/>
</dbReference>
<protein>
    <recommendedName>
        <fullName evidence="9">Choline transport protein</fullName>
    </recommendedName>
</protein>
<comment type="subcellular location">
    <subcellularLocation>
        <location evidence="1">Membrane</location>
        <topology evidence="1">Multi-pass membrane protein</topology>
    </subcellularLocation>
</comment>